<keyword evidence="5" id="KW-1185">Reference proteome</keyword>
<protein>
    <recommendedName>
        <fullName evidence="6">Glucokinase</fullName>
    </recommendedName>
</protein>
<dbReference type="eggNOG" id="COG1940">
    <property type="taxonomic scope" value="Bacteria"/>
</dbReference>
<dbReference type="Pfam" id="PF00480">
    <property type="entry name" value="ROK"/>
    <property type="match status" value="1"/>
</dbReference>
<dbReference type="HOGENOM" id="CLU_036604_0_4_9"/>
<reference evidence="2 4" key="1">
    <citation type="submission" date="2013-02" db="EMBL/GenBank/DDBJ databases">
        <title>The Genome Sequence of Enterococcus raffinosus ATCC_49464.</title>
        <authorList>
            <consortium name="The Broad Institute Genome Sequencing Platform"/>
            <consortium name="The Broad Institute Genome Sequencing Center for Infectious Disease"/>
            <person name="Earl A.M."/>
            <person name="Gilmore M.S."/>
            <person name="Lebreton F."/>
            <person name="Walker B."/>
            <person name="Young S.K."/>
            <person name="Zeng Q."/>
            <person name="Gargeya S."/>
            <person name="Fitzgerald M."/>
            <person name="Haas B."/>
            <person name="Abouelleil A."/>
            <person name="Alvarado L."/>
            <person name="Arachchi H.M."/>
            <person name="Berlin A.M."/>
            <person name="Chapman S.B."/>
            <person name="Dewar J."/>
            <person name="Goldberg J."/>
            <person name="Griggs A."/>
            <person name="Gujja S."/>
            <person name="Hansen M."/>
            <person name="Howarth C."/>
            <person name="Imamovic A."/>
            <person name="Larimer J."/>
            <person name="McCowan C."/>
            <person name="Murphy C."/>
            <person name="Neiman D."/>
            <person name="Pearson M."/>
            <person name="Priest M."/>
            <person name="Roberts A."/>
            <person name="Saif S."/>
            <person name="Shea T."/>
            <person name="Sisk P."/>
            <person name="Sykes S."/>
            <person name="Wortman J."/>
            <person name="Nusbaum C."/>
            <person name="Birren B."/>
        </authorList>
    </citation>
    <scope>NUCLEOTIDE SEQUENCE [LARGE SCALE GENOMIC DNA]</scope>
    <source>
        <strain evidence="2 4">ATCC 49464</strain>
    </source>
</reference>
<dbReference type="EMBL" id="ASWF01000002">
    <property type="protein sequence ID" value="EOT77568.1"/>
    <property type="molecule type" value="Genomic_DNA"/>
</dbReference>
<dbReference type="PANTHER" id="PTHR18964:SF173">
    <property type="entry name" value="GLUCOKINASE"/>
    <property type="match status" value="1"/>
</dbReference>
<name>R2S323_9ENTE</name>
<dbReference type="Proteomes" id="UP000014158">
    <property type="component" value="Unassembled WGS sequence"/>
</dbReference>
<accession>R2S323</accession>
<comment type="similarity">
    <text evidence="1">Belongs to the ROK (NagC/XylR) family.</text>
</comment>
<dbReference type="SUPFAM" id="SSF53067">
    <property type="entry name" value="Actin-like ATPase domain"/>
    <property type="match status" value="1"/>
</dbReference>
<dbReference type="InterPro" id="IPR000600">
    <property type="entry name" value="ROK"/>
</dbReference>
<dbReference type="Gene3D" id="3.30.420.40">
    <property type="match status" value="2"/>
</dbReference>
<reference evidence="3 5" key="2">
    <citation type="submission" date="2013-03" db="EMBL/GenBank/DDBJ databases">
        <title>The Genome Sequence of Enterococcus raffinosus ATCC_49464 (PacBio/Illumina hybrid assembly).</title>
        <authorList>
            <consortium name="The Broad Institute Genomics Platform"/>
            <consortium name="The Broad Institute Genome Sequencing Center for Infectious Disease"/>
            <person name="Earl A."/>
            <person name="Russ C."/>
            <person name="Gilmore M."/>
            <person name="Surin D."/>
            <person name="Walker B."/>
            <person name="Young S."/>
            <person name="Zeng Q."/>
            <person name="Gargeya S."/>
            <person name="Fitzgerald M."/>
            <person name="Haas B."/>
            <person name="Abouelleil A."/>
            <person name="Allen A.W."/>
            <person name="Alvarado L."/>
            <person name="Arachchi H.M."/>
            <person name="Berlin A.M."/>
            <person name="Chapman S.B."/>
            <person name="Gainer-Dewar J."/>
            <person name="Goldberg J."/>
            <person name="Griggs A."/>
            <person name="Gujja S."/>
            <person name="Hansen M."/>
            <person name="Howarth C."/>
            <person name="Imamovic A."/>
            <person name="Ireland A."/>
            <person name="Larimer J."/>
            <person name="McCowan C."/>
            <person name="Murphy C."/>
            <person name="Pearson M."/>
            <person name="Poon T.W."/>
            <person name="Priest M."/>
            <person name="Roberts A."/>
            <person name="Saif S."/>
            <person name="Shea T."/>
            <person name="Sisk P."/>
            <person name="Sykes S."/>
            <person name="Wortman J."/>
            <person name="Nusbaum C."/>
            <person name="Birren B."/>
        </authorList>
    </citation>
    <scope>NUCLEOTIDE SEQUENCE [LARGE SCALE GENOMIC DNA]</scope>
    <source>
        <strain evidence="3 5">ATCC 49464</strain>
    </source>
</reference>
<evidence type="ECO:0000313" key="2">
    <source>
        <dbReference type="EMBL" id="EOH82594.1"/>
    </source>
</evidence>
<organism evidence="2 4">
    <name type="scientific">Enterococcus raffinosus ATCC 49464</name>
    <dbReference type="NCBI Taxonomy" id="1158602"/>
    <lineage>
        <taxon>Bacteria</taxon>
        <taxon>Bacillati</taxon>
        <taxon>Bacillota</taxon>
        <taxon>Bacilli</taxon>
        <taxon>Lactobacillales</taxon>
        <taxon>Enterococcaceae</taxon>
        <taxon>Enterococcus</taxon>
    </lineage>
</organism>
<dbReference type="OrthoDB" id="9768323at2"/>
<gene>
    <name evidence="3" type="ORF">I590_01104</name>
    <name evidence="2" type="ORF">UAK_00831</name>
</gene>
<dbReference type="InterPro" id="IPR043129">
    <property type="entry name" value="ATPase_NBD"/>
</dbReference>
<proteinExistence type="inferred from homology"/>
<evidence type="ECO:0008006" key="6">
    <source>
        <dbReference type="Google" id="ProtNLM"/>
    </source>
</evidence>
<evidence type="ECO:0000256" key="1">
    <source>
        <dbReference type="ARBA" id="ARBA00006479"/>
    </source>
</evidence>
<dbReference type="PANTHER" id="PTHR18964">
    <property type="entry name" value="ROK (REPRESSOR, ORF, KINASE) FAMILY"/>
    <property type="match status" value="1"/>
</dbReference>
<evidence type="ECO:0000313" key="5">
    <source>
        <dbReference type="Proteomes" id="UP000014158"/>
    </source>
</evidence>
<dbReference type="PATRIC" id="fig|1158602.3.peg.857"/>
<evidence type="ECO:0000313" key="3">
    <source>
        <dbReference type="EMBL" id="EOT77568.1"/>
    </source>
</evidence>
<evidence type="ECO:0000313" key="4">
    <source>
        <dbReference type="Proteomes" id="UP000013877"/>
    </source>
</evidence>
<dbReference type="EMBL" id="AJAL01000001">
    <property type="protein sequence ID" value="EOH82594.1"/>
    <property type="molecule type" value="Genomic_DNA"/>
</dbReference>
<dbReference type="AlphaFoldDB" id="R2S323"/>
<sequence>MRKAIGIDIGGTKIAAGIINELGDLEQSLEIPSIPLDSEGLFEAVVSLVEELLTSSMLERTQVSLGLGVPGLVDTEKGLAVFQNNLNWRNFPIVDRLRLRFPELNKIVIDNDVYQAAFAEWVSLKLGEKDTLAFFTVSTGISSPVILAGEGLKGDGFAGEIGLIPVYSTGKMIRLEEAASGPAIAKAGQLAYDDPTVTTATVFDRYYSADQSAVGIIDEAAEALAQGLYALISLVNPSRIIFGGSVIKKNPALLNLIKEKLEDKLIPIQGPILNKLLMSCYDNNAGLIGAGLRALN</sequence>
<dbReference type="Proteomes" id="UP000013877">
    <property type="component" value="Unassembled WGS sequence"/>
</dbReference>
<dbReference type="RefSeq" id="WP_010744168.1">
    <property type="nucleotide sequence ID" value="NZ_ASWF01000002.1"/>
</dbReference>
<comment type="caution">
    <text evidence="2">The sequence shown here is derived from an EMBL/GenBank/DDBJ whole genome shotgun (WGS) entry which is preliminary data.</text>
</comment>